<dbReference type="InterPro" id="IPR000120">
    <property type="entry name" value="Amidase"/>
</dbReference>
<evidence type="ECO:0000313" key="2">
    <source>
        <dbReference type="EMBL" id="MDO6452028.1"/>
    </source>
</evidence>
<name>A0AAW7XF70_9GAMM</name>
<dbReference type="PANTHER" id="PTHR11895">
    <property type="entry name" value="TRANSAMIDASE"/>
    <property type="match status" value="1"/>
</dbReference>
<evidence type="ECO:0000313" key="3">
    <source>
        <dbReference type="Proteomes" id="UP001169862"/>
    </source>
</evidence>
<comment type="caution">
    <text evidence="2">The sequence shown here is derived from an EMBL/GenBank/DDBJ whole genome shotgun (WGS) entry which is preliminary data.</text>
</comment>
<dbReference type="AlphaFoldDB" id="A0AAW7XF70"/>
<dbReference type="GO" id="GO:0003824">
    <property type="term" value="F:catalytic activity"/>
    <property type="evidence" value="ECO:0007669"/>
    <property type="project" value="InterPro"/>
</dbReference>
<sequence length="458" mass="49411">MKSSDSTYSICFLQKGFREKRFTPMDVTQHALKQARAHSQIFTQVCEKEALLQANESTQRWRHGTPASELDGIPFAVKDLFDIKGYATTRGSTLYSALSDSTSPQVLALIESGAVLIGKTNLSEFAYSGLGLNPHFGTPTQTYNENAYITGGSSCGSAAAVLENIVPFTLGTDTAGSIRIPSSYCGLVGFRASRKRFDNRGIAPLSPSLDTTGPIGHCVDDILLVDSVLYSPTEQPADSSHSGLVFDAQFCQQLPLDCDTRRAFDLSLDALQNAGVAVEDVRLSTLDATLDLIKNIGWLGSIEAYLTYEDLVNTDKLGQVDPLVAQRLAASNQLPATQISYLYQQREKLQQRLSNELAGRAFLMPTTLTTAPLLSQVTQSVESFNEHNINALRLTMIGSYLDCPGIALPNGYNSNGLPTSLLLSQCSGNDDALISLAKTIEPAIASLLIKQSKGNNHG</sequence>
<dbReference type="InterPro" id="IPR036928">
    <property type="entry name" value="AS_sf"/>
</dbReference>
<dbReference type="EMBL" id="JAUOPG010000001">
    <property type="protein sequence ID" value="MDO6452028.1"/>
    <property type="molecule type" value="Genomic_DNA"/>
</dbReference>
<organism evidence="2 3">
    <name type="scientific">Neptunomonas phycophila</name>
    <dbReference type="NCBI Taxonomy" id="1572645"/>
    <lineage>
        <taxon>Bacteria</taxon>
        <taxon>Pseudomonadati</taxon>
        <taxon>Pseudomonadota</taxon>
        <taxon>Gammaproteobacteria</taxon>
        <taxon>Oceanospirillales</taxon>
        <taxon>Oceanospirillaceae</taxon>
        <taxon>Neptunomonas</taxon>
    </lineage>
</organism>
<dbReference type="SUPFAM" id="SSF75304">
    <property type="entry name" value="Amidase signature (AS) enzymes"/>
    <property type="match status" value="1"/>
</dbReference>
<dbReference type="Gene3D" id="3.90.1300.10">
    <property type="entry name" value="Amidase signature (AS) domain"/>
    <property type="match status" value="1"/>
</dbReference>
<dbReference type="InterPro" id="IPR023631">
    <property type="entry name" value="Amidase_dom"/>
</dbReference>
<dbReference type="Proteomes" id="UP001169862">
    <property type="component" value="Unassembled WGS sequence"/>
</dbReference>
<proteinExistence type="predicted"/>
<feature type="domain" description="Amidase" evidence="1">
    <location>
        <begin position="27"/>
        <end position="431"/>
    </location>
</feature>
<dbReference type="Pfam" id="PF01425">
    <property type="entry name" value="Amidase"/>
    <property type="match status" value="1"/>
</dbReference>
<dbReference type="PANTHER" id="PTHR11895:SF176">
    <property type="entry name" value="AMIDASE AMID-RELATED"/>
    <property type="match status" value="1"/>
</dbReference>
<protein>
    <submittedName>
        <fullName evidence="2">Amidase family protein</fullName>
    </submittedName>
</protein>
<reference evidence="2" key="1">
    <citation type="submission" date="2023-07" db="EMBL/GenBank/DDBJ databases">
        <title>Genome content predicts the carbon catabolic preferences of heterotrophic bacteria.</title>
        <authorList>
            <person name="Gralka M."/>
        </authorList>
    </citation>
    <scope>NUCLEOTIDE SEQUENCE</scope>
    <source>
        <strain evidence="2">I2M16</strain>
    </source>
</reference>
<dbReference type="RefSeq" id="WP_303548016.1">
    <property type="nucleotide sequence ID" value="NZ_JAUOPG010000001.1"/>
</dbReference>
<gene>
    <name evidence="2" type="ORF">Q4490_00495</name>
</gene>
<accession>A0AAW7XF70</accession>
<evidence type="ECO:0000259" key="1">
    <source>
        <dbReference type="Pfam" id="PF01425"/>
    </source>
</evidence>